<proteinExistence type="predicted"/>
<evidence type="ECO:0000259" key="1">
    <source>
        <dbReference type="Pfam" id="PF00561"/>
    </source>
</evidence>
<gene>
    <name evidence="2" type="ORF">RM574_05270</name>
</gene>
<dbReference type="AlphaFoldDB" id="A0ABD5E1D8"/>
<dbReference type="PANTHER" id="PTHR43194:SF2">
    <property type="entry name" value="PEROXISOMAL MEMBRANE PROTEIN LPX1"/>
    <property type="match status" value="1"/>
</dbReference>
<keyword evidence="2" id="KW-0378">Hydrolase</keyword>
<dbReference type="InterPro" id="IPR000073">
    <property type="entry name" value="AB_hydrolase_1"/>
</dbReference>
<dbReference type="Gene3D" id="3.40.50.1820">
    <property type="entry name" value="alpha/beta hydrolase"/>
    <property type="match status" value="1"/>
</dbReference>
<protein>
    <submittedName>
        <fullName evidence="2">Alpha/beta hydrolase</fullName>
    </submittedName>
</protein>
<dbReference type="SUPFAM" id="SSF53474">
    <property type="entry name" value="alpha/beta-Hydrolases"/>
    <property type="match status" value="1"/>
</dbReference>
<evidence type="ECO:0000313" key="2">
    <source>
        <dbReference type="EMBL" id="MDT0414894.1"/>
    </source>
</evidence>
<evidence type="ECO:0000313" key="3">
    <source>
        <dbReference type="Proteomes" id="UP001183607"/>
    </source>
</evidence>
<dbReference type="PRINTS" id="PR00111">
    <property type="entry name" value="ABHYDROLASE"/>
</dbReference>
<feature type="domain" description="AB hydrolase-1" evidence="1">
    <location>
        <begin position="15"/>
        <end position="135"/>
    </location>
</feature>
<accession>A0ABD5E1D8</accession>
<dbReference type="Pfam" id="PF00561">
    <property type="entry name" value="Abhydrolase_1"/>
    <property type="match status" value="1"/>
</dbReference>
<dbReference type="GO" id="GO:0016787">
    <property type="term" value="F:hydrolase activity"/>
    <property type="evidence" value="ECO:0007669"/>
    <property type="project" value="UniProtKB-KW"/>
</dbReference>
<dbReference type="PANTHER" id="PTHR43194">
    <property type="entry name" value="HYDROLASE ALPHA/BETA FOLD FAMILY"/>
    <property type="match status" value="1"/>
</dbReference>
<dbReference type="RefSeq" id="WP_007829947.1">
    <property type="nucleotide sequence ID" value="NZ_JAVRER010000006.1"/>
</dbReference>
<dbReference type="InterPro" id="IPR000639">
    <property type="entry name" value="Epox_hydrolase-like"/>
</dbReference>
<dbReference type="EMBL" id="JAVRER010000006">
    <property type="protein sequence ID" value="MDT0414894.1"/>
    <property type="molecule type" value="Genomic_DNA"/>
</dbReference>
<sequence>MAEPVAHLDWGGDGPPVLLLHGLAGYAGEWEPVAVRLRERGHRVLAMDLRGHGGSVRHPRDTSANAHADDVAGLLERLGAGPAVLVGQSLGGRVALRVAAEHPSLVRGLALVEADARPASGAPGDAAIRWLRSWPLPFPDRASAAAWLGGGAVGDAWAGGLEERDGGLRPRFDVDVLARLFDALLRAPSWPAWTAPGLPVLLLVAEHGILAPAAVRAMLAARPDAWSLGVPGAGHDVHLERPDAVAGFLDAFLAARV</sequence>
<dbReference type="PRINTS" id="PR00412">
    <property type="entry name" value="EPOXHYDRLASE"/>
</dbReference>
<comment type="caution">
    <text evidence="2">The sequence shown here is derived from an EMBL/GenBank/DDBJ whole genome shotgun (WGS) entry which is preliminary data.</text>
</comment>
<organism evidence="2 3">
    <name type="scientific">Streptomyces evansiae</name>
    <dbReference type="NCBI Taxonomy" id="3075535"/>
    <lineage>
        <taxon>Bacteria</taxon>
        <taxon>Bacillati</taxon>
        <taxon>Actinomycetota</taxon>
        <taxon>Actinomycetes</taxon>
        <taxon>Kitasatosporales</taxon>
        <taxon>Streptomycetaceae</taxon>
        <taxon>Streptomyces</taxon>
    </lineage>
</organism>
<name>A0ABD5E1D8_9ACTN</name>
<dbReference type="InterPro" id="IPR050228">
    <property type="entry name" value="Carboxylesterase_BioH"/>
</dbReference>
<reference evidence="3" key="1">
    <citation type="submission" date="2023-07" db="EMBL/GenBank/DDBJ databases">
        <title>30 novel species of actinomycetes from the DSMZ collection.</title>
        <authorList>
            <person name="Nouioui I."/>
        </authorList>
    </citation>
    <scope>NUCLEOTIDE SEQUENCE [LARGE SCALE GENOMIC DNA]</scope>
    <source>
        <strain evidence="3">DSM 41982</strain>
    </source>
</reference>
<dbReference type="InterPro" id="IPR029058">
    <property type="entry name" value="AB_hydrolase_fold"/>
</dbReference>
<dbReference type="Proteomes" id="UP001183607">
    <property type="component" value="Unassembled WGS sequence"/>
</dbReference>